<feature type="non-terminal residue" evidence="3">
    <location>
        <position position="1"/>
    </location>
</feature>
<feature type="compositionally biased region" description="Basic and acidic residues" evidence="1">
    <location>
        <begin position="151"/>
        <end position="160"/>
    </location>
</feature>
<comment type="caution">
    <text evidence="3">The sequence shown here is derived from an EMBL/GenBank/DDBJ whole genome shotgun (WGS) entry which is preliminary data.</text>
</comment>
<feature type="compositionally biased region" description="Polar residues" evidence="1">
    <location>
        <begin position="125"/>
        <end position="138"/>
    </location>
</feature>
<keyword evidence="2" id="KW-0812">Transmembrane</keyword>
<organism evidence="3">
    <name type="scientific">marine sediment metagenome</name>
    <dbReference type="NCBI Taxonomy" id="412755"/>
    <lineage>
        <taxon>unclassified sequences</taxon>
        <taxon>metagenomes</taxon>
        <taxon>ecological metagenomes</taxon>
    </lineage>
</organism>
<evidence type="ECO:0000256" key="1">
    <source>
        <dbReference type="SAM" id="MobiDB-lite"/>
    </source>
</evidence>
<keyword evidence="2" id="KW-1133">Transmembrane helix</keyword>
<accession>X1LS23</accession>
<gene>
    <name evidence="3" type="ORF">S06H3_21769</name>
</gene>
<dbReference type="AlphaFoldDB" id="X1LS23"/>
<name>X1LS23_9ZZZZ</name>
<sequence>DCKPIKAVIIKTRTIPRVSVRTHLKAQALQQNTTEPYVPAGVRSFLIQTEQETKMFKFNLRDRVTQIRHNNRGQAVFEYAIIIGIVVLALGTMQVYLRRGIQAGIKIAADELGRQEDSVELDPTKGTTQSSLAHSSSFARHKTSVGKGGSRRADVQERSETAGQSEYWSNWEEK</sequence>
<dbReference type="EMBL" id="BARV01011489">
    <property type="protein sequence ID" value="GAI08601.1"/>
    <property type="molecule type" value="Genomic_DNA"/>
</dbReference>
<evidence type="ECO:0000256" key="2">
    <source>
        <dbReference type="SAM" id="Phobius"/>
    </source>
</evidence>
<evidence type="ECO:0000313" key="3">
    <source>
        <dbReference type="EMBL" id="GAI08601.1"/>
    </source>
</evidence>
<proteinExistence type="predicted"/>
<feature type="transmembrane region" description="Helical" evidence="2">
    <location>
        <begin position="76"/>
        <end position="97"/>
    </location>
</feature>
<protein>
    <submittedName>
        <fullName evidence="3">Uncharacterized protein</fullName>
    </submittedName>
</protein>
<reference evidence="3" key="1">
    <citation type="journal article" date="2014" name="Front. Microbiol.">
        <title>High frequency of phylogenetically diverse reductive dehalogenase-homologous genes in deep subseafloor sedimentary metagenomes.</title>
        <authorList>
            <person name="Kawai M."/>
            <person name="Futagami T."/>
            <person name="Toyoda A."/>
            <person name="Takaki Y."/>
            <person name="Nishi S."/>
            <person name="Hori S."/>
            <person name="Arai W."/>
            <person name="Tsubouchi T."/>
            <person name="Morono Y."/>
            <person name="Uchiyama I."/>
            <person name="Ito T."/>
            <person name="Fujiyama A."/>
            <person name="Inagaki F."/>
            <person name="Takami H."/>
        </authorList>
    </citation>
    <scope>NUCLEOTIDE SEQUENCE</scope>
    <source>
        <strain evidence="3">Expedition CK06-06</strain>
    </source>
</reference>
<keyword evidence="2" id="KW-0472">Membrane</keyword>
<feature type="region of interest" description="Disordered" evidence="1">
    <location>
        <begin position="119"/>
        <end position="174"/>
    </location>
</feature>